<feature type="transmembrane region" description="Helical" evidence="7">
    <location>
        <begin position="92"/>
        <end position="115"/>
    </location>
</feature>
<evidence type="ECO:0000256" key="4">
    <source>
        <dbReference type="ARBA" id="ARBA00023136"/>
    </source>
</evidence>
<evidence type="ECO:0000256" key="5">
    <source>
        <dbReference type="ARBA" id="ARBA00038359"/>
    </source>
</evidence>
<dbReference type="VEuPathDB" id="FungiDB:yc1106_02124"/>
<dbReference type="Proteomes" id="UP001056012">
    <property type="component" value="Chromosome 2"/>
</dbReference>
<keyword evidence="10" id="KW-1185">Reference proteome</keyword>
<keyword evidence="2 7" id="KW-0812">Transmembrane</keyword>
<dbReference type="Pfam" id="PF20684">
    <property type="entry name" value="Fung_rhodopsin"/>
    <property type="match status" value="1"/>
</dbReference>
<evidence type="ECO:0000313" key="10">
    <source>
        <dbReference type="Proteomes" id="UP001056012"/>
    </source>
</evidence>
<name>A0A9Q8Z374_CURCL</name>
<gene>
    <name evidence="9" type="ORF">yc1106_02124</name>
</gene>
<evidence type="ECO:0000256" key="1">
    <source>
        <dbReference type="ARBA" id="ARBA00004141"/>
    </source>
</evidence>
<accession>A0A9Q8Z374</accession>
<feature type="domain" description="Rhodopsin" evidence="8">
    <location>
        <begin position="37"/>
        <end position="272"/>
    </location>
</feature>
<feature type="transmembrane region" description="Helical" evidence="7">
    <location>
        <begin position="127"/>
        <end position="149"/>
    </location>
</feature>
<feature type="region of interest" description="Disordered" evidence="6">
    <location>
        <begin position="356"/>
        <end position="380"/>
    </location>
</feature>
<feature type="region of interest" description="Disordered" evidence="6">
    <location>
        <begin position="285"/>
        <end position="325"/>
    </location>
</feature>
<feature type="transmembrane region" description="Helical" evidence="7">
    <location>
        <begin position="52"/>
        <end position="72"/>
    </location>
</feature>
<dbReference type="InterPro" id="IPR049326">
    <property type="entry name" value="Rhodopsin_dom_fungi"/>
</dbReference>
<proteinExistence type="inferred from homology"/>
<feature type="compositionally biased region" description="Polar residues" evidence="6">
    <location>
        <begin position="298"/>
        <end position="312"/>
    </location>
</feature>
<dbReference type="GO" id="GO:0016020">
    <property type="term" value="C:membrane"/>
    <property type="evidence" value="ECO:0007669"/>
    <property type="project" value="UniProtKB-SubCell"/>
</dbReference>
<dbReference type="OrthoDB" id="3934549at2759"/>
<feature type="transmembrane region" description="Helical" evidence="7">
    <location>
        <begin position="20"/>
        <end position="40"/>
    </location>
</feature>
<evidence type="ECO:0000256" key="2">
    <source>
        <dbReference type="ARBA" id="ARBA00022692"/>
    </source>
</evidence>
<organism evidence="9 10">
    <name type="scientific">Curvularia clavata</name>
    <dbReference type="NCBI Taxonomy" id="95742"/>
    <lineage>
        <taxon>Eukaryota</taxon>
        <taxon>Fungi</taxon>
        <taxon>Dikarya</taxon>
        <taxon>Ascomycota</taxon>
        <taxon>Pezizomycotina</taxon>
        <taxon>Dothideomycetes</taxon>
        <taxon>Pleosporomycetidae</taxon>
        <taxon>Pleosporales</taxon>
        <taxon>Pleosporineae</taxon>
        <taxon>Pleosporaceae</taxon>
        <taxon>Curvularia</taxon>
    </lineage>
</organism>
<keyword evidence="3 7" id="KW-1133">Transmembrane helix</keyword>
<keyword evidence="4 7" id="KW-0472">Membrane</keyword>
<feature type="transmembrane region" description="Helical" evidence="7">
    <location>
        <begin position="247"/>
        <end position="271"/>
    </location>
</feature>
<dbReference type="InterPro" id="IPR052337">
    <property type="entry name" value="SAT4-like"/>
</dbReference>
<dbReference type="EMBL" id="CP089275">
    <property type="protein sequence ID" value="USP74850.1"/>
    <property type="molecule type" value="Genomic_DNA"/>
</dbReference>
<evidence type="ECO:0000256" key="6">
    <source>
        <dbReference type="SAM" id="MobiDB-lite"/>
    </source>
</evidence>
<sequence length="380" mass="41646">MVAFDGWVSNPDESHGPLMSVVTWSLVSVAAAFLIPRLCIRQRQGKLWLDDCTLVVSWILLLVQVSINQVSINMGYGRHTFDLNLANLDKLMYIGGAELTIYTIAIALSKISFGLTLLRLTDGWIRLYVYFAISTLAIFAVPATIIPWVQCKPLAKTFVDFIPGECINKHPSVVYGRFQAVWSALMDVSLAILPWKILSNLQMRTAEKIGVCVAMSLGILAGVTSIIRSTYIEKLTVQDVSYESYKSIIWAVAECSMAIVATSIPVLRVVFKHALNSAIEGYTGSSRYKSRSKSRSYPSNAASSGNHMSTRQSSKKTPEITVSGGCGESVEEVFGRGSNGSENYVELDDLAIDGEIGRVTASSPESLPDHAERHVPNWPV</sequence>
<evidence type="ECO:0000259" key="8">
    <source>
        <dbReference type="Pfam" id="PF20684"/>
    </source>
</evidence>
<evidence type="ECO:0000313" key="9">
    <source>
        <dbReference type="EMBL" id="USP74850.1"/>
    </source>
</evidence>
<feature type="transmembrane region" description="Helical" evidence="7">
    <location>
        <begin position="180"/>
        <end position="197"/>
    </location>
</feature>
<feature type="compositionally biased region" description="Basic and acidic residues" evidence="6">
    <location>
        <begin position="367"/>
        <end position="380"/>
    </location>
</feature>
<comment type="similarity">
    <text evidence="5">Belongs to the SAT4 family.</text>
</comment>
<feature type="transmembrane region" description="Helical" evidence="7">
    <location>
        <begin position="209"/>
        <end position="227"/>
    </location>
</feature>
<comment type="subcellular location">
    <subcellularLocation>
        <location evidence="1">Membrane</location>
        <topology evidence="1">Multi-pass membrane protein</topology>
    </subcellularLocation>
</comment>
<dbReference type="PANTHER" id="PTHR33048:SF42">
    <property type="entry name" value="INTEGRAL MEMBRANE PROTEIN"/>
    <property type="match status" value="1"/>
</dbReference>
<dbReference type="AlphaFoldDB" id="A0A9Q8Z374"/>
<evidence type="ECO:0000256" key="7">
    <source>
        <dbReference type="SAM" id="Phobius"/>
    </source>
</evidence>
<reference evidence="9" key="1">
    <citation type="submission" date="2021-12" db="EMBL/GenBank/DDBJ databases">
        <title>Curvularia clavata genome.</title>
        <authorList>
            <person name="Cao Y."/>
        </authorList>
    </citation>
    <scope>NUCLEOTIDE SEQUENCE</scope>
    <source>
        <strain evidence="9">Yc1106</strain>
    </source>
</reference>
<evidence type="ECO:0000256" key="3">
    <source>
        <dbReference type="ARBA" id="ARBA00022989"/>
    </source>
</evidence>
<dbReference type="PANTHER" id="PTHR33048">
    <property type="entry name" value="PTH11-LIKE INTEGRAL MEMBRANE PROTEIN (AFU_ORTHOLOGUE AFUA_5G11245)"/>
    <property type="match status" value="1"/>
</dbReference>
<protein>
    <recommendedName>
        <fullName evidence="8">Rhodopsin domain-containing protein</fullName>
    </recommendedName>
</protein>